<evidence type="ECO:0000256" key="1">
    <source>
        <dbReference type="SAM" id="Phobius"/>
    </source>
</evidence>
<evidence type="ECO:0000313" key="3">
    <source>
        <dbReference type="EMBL" id="PHH40616.1"/>
    </source>
</evidence>
<dbReference type="PROSITE" id="PS51352">
    <property type="entry name" value="THIOREDOXIN_2"/>
    <property type="match status" value="1"/>
</dbReference>
<dbReference type="RefSeq" id="WP_098965505.1">
    <property type="nucleotide sequence ID" value="NZ_PDKZ01000002.1"/>
</dbReference>
<sequence length="591" mass="62648">MWLLVLAYLGGVLTIVSPCILPVLPFVFARTGQPFIKSGLPLLAGMALTFALVATLAAVGGGWVVQVNQYGRWLALLFVALFGLTLLLPRLAERLTRPLVSAGSRLSEAAGQDNRPRPGASFLIGVATGLLWAPCAGPILGLILTGAALQGASIATTLLLLAYAAGAATSLAAALLLGGKVFALMKRSIGTGEWIRRGLGAAMLAGVAAIALGLDTGLLARLSTASTGGIEQALVGKLTSKSPTGNGTMMAQIPAAGGAMKVADKAPGTLPVEGQLPPLNGAVQWLNSPPLDAQALKGKVVLVDFWTYSCINCLRTLPYVKAWAEKYRDQGLVVIGVHAPEFAFERDVGNVTKAMKELGINYPVAIDNDYKIWRAFNNEYWPAHYFADAQGRIRYHHFGEGDYAESERVIQQLLREAGARTVADGLINADAQGVQQAPDMNQVLSPETYVGYQRAEHFVPETGLVPDKVATYNPPANLTLNDWSLGGQWAVGAERATASAPASRIVYRFHARDLHLVLGPGADGKPVRFNVSIDGQAPGAAHGVDVAADGSGRVTEQRLYQLVRQTDEVKDRTFTIEFLDPGVSAYAFTFG</sequence>
<dbReference type="InterPro" id="IPR036249">
    <property type="entry name" value="Thioredoxin-like_sf"/>
</dbReference>
<gene>
    <name evidence="3" type="ORF">CRX57_10675</name>
</gene>
<feature type="transmembrane region" description="Helical" evidence="1">
    <location>
        <begin position="40"/>
        <end position="64"/>
    </location>
</feature>
<keyword evidence="1" id="KW-0472">Membrane</keyword>
<dbReference type="PANTHER" id="PTHR42852:SF13">
    <property type="entry name" value="PROTEIN DIPZ"/>
    <property type="match status" value="1"/>
</dbReference>
<dbReference type="InterPro" id="IPR041017">
    <property type="entry name" value="Thioredoxin_10"/>
</dbReference>
<dbReference type="Gene3D" id="3.40.30.10">
    <property type="entry name" value="Glutaredoxin"/>
    <property type="match status" value="1"/>
</dbReference>
<comment type="caution">
    <text evidence="3">The sequence shown here is derived from an EMBL/GenBank/DDBJ whole genome shotgun (WGS) entry which is preliminary data.</text>
</comment>
<dbReference type="Proteomes" id="UP000222460">
    <property type="component" value="Unassembled WGS sequence"/>
</dbReference>
<dbReference type="GO" id="GO:0016491">
    <property type="term" value="F:oxidoreductase activity"/>
    <property type="evidence" value="ECO:0007669"/>
    <property type="project" value="InterPro"/>
</dbReference>
<dbReference type="SUPFAM" id="SSF52833">
    <property type="entry name" value="Thioredoxin-like"/>
    <property type="match status" value="1"/>
</dbReference>
<dbReference type="AlphaFoldDB" id="A0A2C5W6G9"/>
<feature type="transmembrane region" description="Helical" evidence="1">
    <location>
        <begin position="154"/>
        <end position="177"/>
    </location>
</feature>
<protein>
    <submittedName>
        <fullName evidence="3">Cytochrome C biogenesis protein</fullName>
    </submittedName>
</protein>
<keyword evidence="1" id="KW-0812">Transmembrane</keyword>
<dbReference type="CDD" id="cd03012">
    <property type="entry name" value="TlpA_like_DipZ_like"/>
    <property type="match status" value="1"/>
</dbReference>
<evidence type="ECO:0000313" key="4">
    <source>
        <dbReference type="Proteomes" id="UP000222460"/>
    </source>
</evidence>
<dbReference type="Pfam" id="PF17991">
    <property type="entry name" value="Thioredoxin_10"/>
    <property type="match status" value="1"/>
</dbReference>
<feature type="transmembrane region" description="Helical" evidence="1">
    <location>
        <begin position="70"/>
        <end position="88"/>
    </location>
</feature>
<accession>A0A2C5W6G9</accession>
<dbReference type="Pfam" id="PF08534">
    <property type="entry name" value="Redoxin"/>
    <property type="match status" value="1"/>
</dbReference>
<feature type="transmembrane region" description="Helical" evidence="1">
    <location>
        <begin position="198"/>
        <end position="220"/>
    </location>
</feature>
<evidence type="ECO:0000259" key="2">
    <source>
        <dbReference type="PROSITE" id="PS51352"/>
    </source>
</evidence>
<dbReference type="InterPro" id="IPR050553">
    <property type="entry name" value="Thioredoxin_ResA/DsbE_sf"/>
</dbReference>
<proteinExistence type="predicted"/>
<feature type="domain" description="Thioredoxin" evidence="2">
    <location>
        <begin position="265"/>
        <end position="415"/>
    </location>
</feature>
<reference evidence="4" key="1">
    <citation type="submission" date="2017-10" db="EMBL/GenBank/DDBJ databases">
        <title>FDA dAtabase for Regulatory Grade micrObial Sequences (FDA-ARGOS): Supporting development and validation of Infectious Disease Dx tests.</title>
        <authorList>
            <person name="Goldberg B."/>
            <person name="Campos J."/>
            <person name="Tallon L."/>
            <person name="Sadzewicz L."/>
            <person name="Ott S."/>
            <person name="Zhao X."/>
            <person name="Nagaraj S."/>
            <person name="Vavikolanu K."/>
            <person name="Aluvathingal J."/>
            <person name="Nadendla S."/>
            <person name="Geyer C."/>
            <person name="Sichtig H."/>
        </authorList>
    </citation>
    <scope>NUCLEOTIDE SEQUENCE [LARGE SCALE GENOMIC DNA]</scope>
    <source>
        <strain evidence="4">FDAARGOS_376</strain>
    </source>
</reference>
<dbReference type="EMBL" id="PDKZ01000002">
    <property type="protein sequence ID" value="PHH40616.1"/>
    <property type="molecule type" value="Genomic_DNA"/>
</dbReference>
<feature type="transmembrane region" description="Helical" evidence="1">
    <location>
        <begin position="122"/>
        <end position="148"/>
    </location>
</feature>
<dbReference type="PANTHER" id="PTHR42852">
    <property type="entry name" value="THIOL:DISULFIDE INTERCHANGE PROTEIN DSBE"/>
    <property type="match status" value="1"/>
</dbReference>
<organism evidence="3 4">
    <name type="scientific">Pseudomonas putida</name>
    <name type="common">Arthrobacter siderocapsulatus</name>
    <dbReference type="NCBI Taxonomy" id="303"/>
    <lineage>
        <taxon>Bacteria</taxon>
        <taxon>Pseudomonadati</taxon>
        <taxon>Pseudomonadota</taxon>
        <taxon>Gammaproteobacteria</taxon>
        <taxon>Pseudomonadales</taxon>
        <taxon>Pseudomonadaceae</taxon>
        <taxon>Pseudomonas</taxon>
    </lineage>
</organism>
<feature type="transmembrane region" description="Helical" evidence="1">
    <location>
        <begin position="6"/>
        <end position="28"/>
    </location>
</feature>
<dbReference type="InterPro" id="IPR013740">
    <property type="entry name" value="Redoxin"/>
</dbReference>
<dbReference type="InterPro" id="IPR013766">
    <property type="entry name" value="Thioredoxin_domain"/>
</dbReference>
<name>A0A2C5W6G9_PSEPU</name>
<dbReference type="Gene3D" id="2.60.120.260">
    <property type="entry name" value="Galactose-binding domain-like"/>
    <property type="match status" value="1"/>
</dbReference>
<keyword evidence="1" id="KW-1133">Transmembrane helix</keyword>